<comment type="caution">
    <text evidence="1">The sequence shown here is derived from an EMBL/GenBank/DDBJ whole genome shotgun (WGS) entry which is preliminary data.</text>
</comment>
<proteinExistence type="predicted"/>
<evidence type="ECO:0000313" key="2">
    <source>
        <dbReference type="Proteomes" id="UP000308886"/>
    </source>
</evidence>
<dbReference type="EMBL" id="SRZC01000013">
    <property type="protein sequence ID" value="TGX81850.1"/>
    <property type="molecule type" value="Genomic_DNA"/>
</dbReference>
<evidence type="ECO:0000313" key="1">
    <source>
        <dbReference type="EMBL" id="TGX81850.1"/>
    </source>
</evidence>
<accession>A0AC61QPP6</accession>
<reference evidence="1" key="1">
    <citation type="submission" date="2019-04" db="EMBL/GenBank/DDBJ databases">
        <title>Microbes associate with the intestines of laboratory mice.</title>
        <authorList>
            <person name="Navarre W."/>
            <person name="Wong E."/>
            <person name="Huang K."/>
            <person name="Tropini C."/>
            <person name="Ng K."/>
            <person name="Yu B."/>
        </authorList>
    </citation>
    <scope>NUCLEOTIDE SEQUENCE</scope>
    <source>
        <strain evidence="1">NM73_A23</strain>
    </source>
</reference>
<gene>
    <name evidence="1" type="ORF">E5358_08920</name>
</gene>
<dbReference type="Proteomes" id="UP000308886">
    <property type="component" value="Unassembled WGS sequence"/>
</dbReference>
<name>A0AC61QPP6_9BACT</name>
<keyword evidence="2" id="KW-1185">Reference proteome</keyword>
<protein>
    <submittedName>
        <fullName evidence="1">Uncharacterized protein</fullName>
    </submittedName>
</protein>
<organism evidence="1 2">
    <name type="scientific">Palleniella muris</name>
    <dbReference type="NCBI Taxonomy" id="3038145"/>
    <lineage>
        <taxon>Bacteria</taxon>
        <taxon>Pseudomonadati</taxon>
        <taxon>Bacteroidota</taxon>
        <taxon>Bacteroidia</taxon>
        <taxon>Bacteroidales</taxon>
        <taxon>Prevotellaceae</taxon>
        <taxon>Palleniella</taxon>
    </lineage>
</organism>
<sequence>METHKRKIDNEYNGGKSRVFVIRQILNIIFMIGAVSGGLLYWLQPEPTLGILVIMTSMFFKMAECVLRFRK</sequence>